<evidence type="ECO:0000313" key="3">
    <source>
        <dbReference type="Proteomes" id="UP001222027"/>
    </source>
</evidence>
<sequence length="91" mass="9785">MRRWKTTSAGSDHRLQPVDTGNPRDTGEGKAQEASLVVVLLEAVPLRSPPLNADDLATVASVAVSPQSFVRCDIYCGMVKHIVIIVAGWQS</sequence>
<protein>
    <submittedName>
        <fullName evidence="2">Uncharacterized protein</fullName>
    </submittedName>
</protein>
<keyword evidence="3" id="KW-1185">Reference proteome</keyword>
<reference evidence="2 3" key="1">
    <citation type="submission" date="2022-12" db="EMBL/GenBank/DDBJ databases">
        <title>Chromosome-scale assembly of the Ensete ventricosum genome.</title>
        <authorList>
            <person name="Dussert Y."/>
            <person name="Stocks J."/>
            <person name="Wendawek A."/>
            <person name="Woldeyes F."/>
            <person name="Nichols R.A."/>
            <person name="Borrell J.S."/>
        </authorList>
    </citation>
    <scope>NUCLEOTIDE SEQUENCE [LARGE SCALE GENOMIC DNA]</scope>
    <source>
        <strain evidence="3">cv. Maze</strain>
        <tissue evidence="2">Seeds</tissue>
    </source>
</reference>
<name>A0AAV8QRH9_ENSVE</name>
<feature type="compositionally biased region" description="Polar residues" evidence="1">
    <location>
        <begin position="1"/>
        <end position="10"/>
    </location>
</feature>
<proteinExistence type="predicted"/>
<feature type="region of interest" description="Disordered" evidence="1">
    <location>
        <begin position="1"/>
        <end position="31"/>
    </location>
</feature>
<dbReference type="EMBL" id="JAQQAF010000005">
    <property type="protein sequence ID" value="KAJ8484667.1"/>
    <property type="molecule type" value="Genomic_DNA"/>
</dbReference>
<evidence type="ECO:0000313" key="2">
    <source>
        <dbReference type="EMBL" id="KAJ8484667.1"/>
    </source>
</evidence>
<dbReference type="Proteomes" id="UP001222027">
    <property type="component" value="Unassembled WGS sequence"/>
</dbReference>
<comment type="caution">
    <text evidence="2">The sequence shown here is derived from an EMBL/GenBank/DDBJ whole genome shotgun (WGS) entry which is preliminary data.</text>
</comment>
<dbReference type="AlphaFoldDB" id="A0AAV8QRH9"/>
<gene>
    <name evidence="2" type="ORF">OPV22_017152</name>
</gene>
<accession>A0AAV8QRH9</accession>
<evidence type="ECO:0000256" key="1">
    <source>
        <dbReference type="SAM" id="MobiDB-lite"/>
    </source>
</evidence>
<organism evidence="2 3">
    <name type="scientific">Ensete ventricosum</name>
    <name type="common">Abyssinian banana</name>
    <name type="synonym">Musa ensete</name>
    <dbReference type="NCBI Taxonomy" id="4639"/>
    <lineage>
        <taxon>Eukaryota</taxon>
        <taxon>Viridiplantae</taxon>
        <taxon>Streptophyta</taxon>
        <taxon>Embryophyta</taxon>
        <taxon>Tracheophyta</taxon>
        <taxon>Spermatophyta</taxon>
        <taxon>Magnoliopsida</taxon>
        <taxon>Liliopsida</taxon>
        <taxon>Zingiberales</taxon>
        <taxon>Musaceae</taxon>
        <taxon>Ensete</taxon>
    </lineage>
</organism>